<evidence type="ECO:0000256" key="1">
    <source>
        <dbReference type="ARBA" id="ARBA00007518"/>
    </source>
</evidence>
<proteinExistence type="inferred from homology"/>
<keyword evidence="2" id="KW-0027">Amidation</keyword>
<feature type="signal peptide" evidence="3">
    <location>
        <begin position="1"/>
        <end position="42"/>
    </location>
</feature>
<keyword evidence="5" id="KW-1185">Reference proteome</keyword>
<dbReference type="GeneID" id="109895764"/>
<name>A0A8C7CIZ0_ONCKI</name>
<evidence type="ECO:0000313" key="5">
    <source>
        <dbReference type="Proteomes" id="UP000694557"/>
    </source>
</evidence>
<dbReference type="GeneTree" id="ENSGT01030000235281"/>
<accession>A0A8C7CIZ0</accession>
<gene>
    <name evidence="4" type="primary">LOC109895764</name>
</gene>
<dbReference type="InterPro" id="IPR013055">
    <property type="entry name" value="Tachy_Neuro_lke_CS"/>
</dbReference>
<comment type="similarity">
    <text evidence="1">Belongs to the tachykinin family.</text>
</comment>
<dbReference type="Proteomes" id="UP000694557">
    <property type="component" value="Unassembled WGS sequence"/>
</dbReference>
<evidence type="ECO:0000256" key="3">
    <source>
        <dbReference type="SAM" id="SignalP"/>
    </source>
</evidence>
<dbReference type="KEGG" id="oki:109895764"/>
<sequence length="134" mass="15196">MVGISPTVYTIFHLDSMMGNSWALAILILLVILISCPMESDCEEEFYNSKLQFRQDYLSGDLTHSKRYSDIDYDTFVGLMGRRSAADMDGVFLGLLGRRSSRSAIPQPWGEEYPQPRGGILINNGRLRHVRTFT</sequence>
<protein>
    <submittedName>
        <fullName evidence="4">Tachykinin precursor 3b</fullName>
    </submittedName>
</protein>
<dbReference type="PROSITE" id="PS00267">
    <property type="entry name" value="TACHYKININ"/>
    <property type="match status" value="1"/>
</dbReference>
<feature type="chain" id="PRO_5034206274" evidence="3">
    <location>
        <begin position="43"/>
        <end position="134"/>
    </location>
</feature>
<reference evidence="4" key="2">
    <citation type="submission" date="2025-09" db="UniProtKB">
        <authorList>
            <consortium name="Ensembl"/>
        </authorList>
    </citation>
    <scope>IDENTIFICATION</scope>
</reference>
<organism evidence="4 5">
    <name type="scientific">Oncorhynchus kisutch</name>
    <name type="common">Coho salmon</name>
    <name type="synonym">Salmo kisutch</name>
    <dbReference type="NCBI Taxonomy" id="8019"/>
    <lineage>
        <taxon>Eukaryota</taxon>
        <taxon>Metazoa</taxon>
        <taxon>Chordata</taxon>
        <taxon>Craniata</taxon>
        <taxon>Vertebrata</taxon>
        <taxon>Euteleostomi</taxon>
        <taxon>Actinopterygii</taxon>
        <taxon>Neopterygii</taxon>
        <taxon>Teleostei</taxon>
        <taxon>Protacanthopterygii</taxon>
        <taxon>Salmoniformes</taxon>
        <taxon>Salmonidae</taxon>
        <taxon>Salmoninae</taxon>
        <taxon>Oncorhynchus</taxon>
    </lineage>
</organism>
<dbReference type="AlphaFoldDB" id="A0A8C7CIZ0"/>
<evidence type="ECO:0000256" key="2">
    <source>
        <dbReference type="ARBA" id="ARBA00022815"/>
    </source>
</evidence>
<dbReference type="Ensembl" id="ENSOKIT00005005394.1">
    <property type="protein sequence ID" value="ENSOKIP00005005044.1"/>
    <property type="gene ID" value="ENSOKIG00005002379.1"/>
</dbReference>
<keyword evidence="3" id="KW-0732">Signal</keyword>
<reference evidence="4" key="1">
    <citation type="submission" date="2025-08" db="UniProtKB">
        <authorList>
            <consortium name="Ensembl"/>
        </authorList>
    </citation>
    <scope>IDENTIFICATION</scope>
</reference>
<dbReference type="RefSeq" id="XP_020345320.1">
    <property type="nucleotide sequence ID" value="XM_020489731.2"/>
</dbReference>
<evidence type="ECO:0000313" key="4">
    <source>
        <dbReference type="Ensembl" id="ENSOKIP00005005044.1"/>
    </source>
</evidence>